<evidence type="ECO:0000256" key="6">
    <source>
        <dbReference type="ARBA" id="ARBA00023136"/>
    </source>
</evidence>
<dbReference type="GO" id="GO:0005886">
    <property type="term" value="C:plasma membrane"/>
    <property type="evidence" value="ECO:0007669"/>
    <property type="project" value="UniProtKB-SubCell"/>
</dbReference>
<dbReference type="GO" id="GO:0022857">
    <property type="term" value="F:transmembrane transporter activity"/>
    <property type="evidence" value="ECO:0007669"/>
    <property type="project" value="TreeGrafter"/>
</dbReference>
<feature type="transmembrane region" description="Helical" evidence="7">
    <location>
        <begin position="175"/>
        <end position="199"/>
    </location>
</feature>
<evidence type="ECO:0000313" key="9">
    <source>
        <dbReference type="EMBL" id="MPM45707.1"/>
    </source>
</evidence>
<evidence type="ECO:0000256" key="3">
    <source>
        <dbReference type="ARBA" id="ARBA00022519"/>
    </source>
</evidence>
<dbReference type="InterPro" id="IPR004681">
    <property type="entry name" value="TRAP_DctM"/>
</dbReference>
<feature type="transmembrane region" description="Helical" evidence="7">
    <location>
        <begin position="82"/>
        <end position="102"/>
    </location>
</feature>
<protein>
    <submittedName>
        <fullName evidence="9">C4-dicarboxylate TRAP transporter large permease protein DctM</fullName>
    </submittedName>
</protein>
<feature type="domain" description="TRAP C4-dicarboxylate transport system permease DctM subunit" evidence="8">
    <location>
        <begin position="1"/>
        <end position="195"/>
    </location>
</feature>
<keyword evidence="3" id="KW-0997">Cell inner membrane</keyword>
<sequence>MPIVVLGGIYTGIFTATESSVVAVVYAIIVGTFVYKEISWEKFKKSAIDTLTTSGMIMIVIACATAFSFLLTREQIPQNVAIAFSTIAPNSGVFLLLTILLLTLTGMFFDSTSAVTVLAGILTPVAIAFGINPIHFGVIMIVNMAIGCVTPPVGVNLFVACKLGDIQMEKMFKELVPFWIMLLIDLIVIAFVPQLSLFLPSLMH</sequence>
<keyword evidence="5 7" id="KW-1133">Transmembrane helix</keyword>
<dbReference type="Pfam" id="PF06808">
    <property type="entry name" value="DctM"/>
    <property type="match status" value="1"/>
</dbReference>
<organism evidence="9">
    <name type="scientific">bioreactor metagenome</name>
    <dbReference type="NCBI Taxonomy" id="1076179"/>
    <lineage>
        <taxon>unclassified sequences</taxon>
        <taxon>metagenomes</taxon>
        <taxon>ecological metagenomes</taxon>
    </lineage>
</organism>
<reference evidence="9" key="1">
    <citation type="submission" date="2019-08" db="EMBL/GenBank/DDBJ databases">
        <authorList>
            <person name="Kucharzyk K."/>
            <person name="Murdoch R.W."/>
            <person name="Higgins S."/>
            <person name="Loffler F."/>
        </authorList>
    </citation>
    <scope>NUCLEOTIDE SEQUENCE</scope>
</reference>
<dbReference type="EMBL" id="VSSQ01010983">
    <property type="protein sequence ID" value="MPM45707.1"/>
    <property type="molecule type" value="Genomic_DNA"/>
</dbReference>
<evidence type="ECO:0000256" key="1">
    <source>
        <dbReference type="ARBA" id="ARBA00004429"/>
    </source>
</evidence>
<dbReference type="AlphaFoldDB" id="A0A644ZY79"/>
<feature type="transmembrane region" description="Helical" evidence="7">
    <location>
        <begin position="47"/>
        <end position="70"/>
    </location>
</feature>
<keyword evidence="6 7" id="KW-0472">Membrane</keyword>
<evidence type="ECO:0000256" key="7">
    <source>
        <dbReference type="SAM" id="Phobius"/>
    </source>
</evidence>
<evidence type="ECO:0000259" key="8">
    <source>
        <dbReference type="Pfam" id="PF06808"/>
    </source>
</evidence>
<evidence type="ECO:0000256" key="4">
    <source>
        <dbReference type="ARBA" id="ARBA00022692"/>
    </source>
</evidence>
<dbReference type="PANTHER" id="PTHR33362:SF3">
    <property type="entry name" value="SIALIC ACID TRAP TRANSPORTER PERMEASE PROTEIN SIAT"/>
    <property type="match status" value="1"/>
</dbReference>
<keyword evidence="2" id="KW-1003">Cell membrane</keyword>
<feature type="transmembrane region" description="Helical" evidence="7">
    <location>
        <begin position="12"/>
        <end position="35"/>
    </location>
</feature>
<accession>A0A644ZY79</accession>
<dbReference type="PANTHER" id="PTHR33362">
    <property type="entry name" value="SIALIC ACID TRAP TRANSPORTER PERMEASE PROTEIN SIAT-RELATED"/>
    <property type="match status" value="1"/>
</dbReference>
<keyword evidence="4 7" id="KW-0812">Transmembrane</keyword>
<feature type="transmembrane region" description="Helical" evidence="7">
    <location>
        <begin position="114"/>
        <end position="131"/>
    </location>
</feature>
<comment type="caution">
    <text evidence="9">The sequence shown here is derived from an EMBL/GenBank/DDBJ whole genome shotgun (WGS) entry which is preliminary data.</text>
</comment>
<evidence type="ECO:0000256" key="5">
    <source>
        <dbReference type="ARBA" id="ARBA00022989"/>
    </source>
</evidence>
<dbReference type="InterPro" id="IPR010656">
    <property type="entry name" value="DctM"/>
</dbReference>
<proteinExistence type="predicted"/>
<gene>
    <name evidence="9" type="primary">dctM_51</name>
    <name evidence="9" type="ORF">SDC9_92398</name>
</gene>
<name>A0A644ZY79_9ZZZZ</name>
<comment type="subcellular location">
    <subcellularLocation>
        <location evidence="1">Cell inner membrane</location>
        <topology evidence="1">Multi-pass membrane protein</topology>
    </subcellularLocation>
</comment>
<evidence type="ECO:0000256" key="2">
    <source>
        <dbReference type="ARBA" id="ARBA00022475"/>
    </source>
</evidence>